<dbReference type="InterPro" id="IPR006724">
    <property type="entry name" value="Phage_TTP"/>
</dbReference>
<keyword evidence="2" id="KW-1185">Reference proteome</keyword>
<dbReference type="RefSeq" id="WP_219502878.1">
    <property type="nucleotide sequence ID" value="NZ_CP079981.1"/>
</dbReference>
<protein>
    <submittedName>
        <fullName evidence="1">Phage tail protein</fullName>
    </submittedName>
</protein>
<sequence>MVKNYHATTGVDEFYYGVLNTENEETIIGTAPERIKFLQEISVSQEQSIEKAYGDNRVAEIATSNGTVEVESQFHKLPVEDRVVLFGLERLENGLYAYGNTDNPPYVGVVFAKTHEDGSKEWVGLPKGKFTKPEQSNQTKEDSVEFSSDSMTAEFMDRKVQGFTEEKSVIFGRDEKGSTAARDAIFMAVFGVGYPTETEALPGA</sequence>
<dbReference type="Pfam" id="PF04630">
    <property type="entry name" value="Phage_TTP_1"/>
    <property type="match status" value="1"/>
</dbReference>
<name>A0AAJ4PAA3_9STAP</name>
<dbReference type="EMBL" id="CP079981">
    <property type="protein sequence ID" value="QYA42063.1"/>
    <property type="molecule type" value="Genomic_DNA"/>
</dbReference>
<evidence type="ECO:0000313" key="1">
    <source>
        <dbReference type="EMBL" id="QYA42063.1"/>
    </source>
</evidence>
<dbReference type="AlphaFoldDB" id="A0AAJ4PAA3"/>
<proteinExistence type="predicted"/>
<organism evidence="1 2">
    <name type="scientific">Macrococcoides bohemicum</name>
    <dbReference type="NCBI Taxonomy" id="1903056"/>
    <lineage>
        <taxon>Bacteria</taxon>
        <taxon>Bacillati</taxon>
        <taxon>Bacillota</taxon>
        <taxon>Bacilli</taxon>
        <taxon>Bacillales</taxon>
        <taxon>Staphylococcaceae</taxon>
        <taxon>Macrococcoides</taxon>
    </lineage>
</organism>
<dbReference type="NCBIfam" id="TIGR01603">
    <property type="entry name" value="maj_tail_phi13"/>
    <property type="match status" value="1"/>
</dbReference>
<evidence type="ECO:0000313" key="2">
    <source>
        <dbReference type="Proteomes" id="UP000826802"/>
    </source>
</evidence>
<dbReference type="Proteomes" id="UP000826802">
    <property type="component" value="Chromosome"/>
</dbReference>
<reference evidence="1 2" key="1">
    <citation type="submission" date="2021-07" db="EMBL/GenBank/DDBJ databases">
        <title>Prevalence and characterization of methicillin-resistant Macrococcus spp. in food producing animals and meat in Switzerland in 2019.</title>
        <authorList>
            <person name="Keller J.E."/>
            <person name="Schwendener S."/>
            <person name="Neuenschwander J."/>
            <person name="Overesch G."/>
            <person name="Perreten V."/>
        </authorList>
    </citation>
    <scope>NUCLEOTIDE SEQUENCE [LARGE SCALE GENOMIC DNA]</scope>
    <source>
        <strain evidence="1 2">19Msa0936</strain>
    </source>
</reference>
<dbReference type="InterPro" id="IPR006490">
    <property type="entry name" value="Maj_tail_phi13"/>
</dbReference>
<gene>
    <name evidence="1" type="ORF">KYI11_10755</name>
</gene>
<accession>A0AAJ4PAA3</accession>